<reference evidence="1" key="1">
    <citation type="submission" date="2016-07" db="EMBL/GenBank/DDBJ databases">
        <authorList>
            <person name="Bretaudeau A."/>
        </authorList>
    </citation>
    <scope>NUCLEOTIDE SEQUENCE</scope>
    <source>
        <strain evidence="1">Rice</strain>
        <tissue evidence="1">Whole body</tissue>
    </source>
</reference>
<proteinExistence type="predicted"/>
<dbReference type="EMBL" id="ODYU01011051">
    <property type="protein sequence ID" value="SOQ56542.1"/>
    <property type="molecule type" value="Genomic_DNA"/>
</dbReference>
<sequence>MALPHLKPQPPKTAAIPRRRRKKTIVATAFDEYNADDNDLSLKAQKRLYNWEKPRRQAPRKFYLKEQRVKFSKKRRTLRPGEIIPGGLSAQQLFVALWDLNDMFEAVAQYVFLK</sequence>
<evidence type="ECO:0000313" key="1">
    <source>
        <dbReference type="EMBL" id="SOQ56542.1"/>
    </source>
</evidence>
<protein>
    <submittedName>
        <fullName evidence="1">SFRICE_016951</fullName>
    </submittedName>
</protein>
<accession>A0A2H1WU81</accession>
<dbReference type="AlphaFoldDB" id="A0A2H1WU81"/>
<gene>
    <name evidence="1" type="ORF">SFRICE_016951</name>
</gene>
<name>A0A2H1WU81_SPOFR</name>
<organism evidence="1">
    <name type="scientific">Spodoptera frugiperda</name>
    <name type="common">Fall armyworm</name>
    <dbReference type="NCBI Taxonomy" id="7108"/>
    <lineage>
        <taxon>Eukaryota</taxon>
        <taxon>Metazoa</taxon>
        <taxon>Ecdysozoa</taxon>
        <taxon>Arthropoda</taxon>
        <taxon>Hexapoda</taxon>
        <taxon>Insecta</taxon>
        <taxon>Pterygota</taxon>
        <taxon>Neoptera</taxon>
        <taxon>Endopterygota</taxon>
        <taxon>Lepidoptera</taxon>
        <taxon>Glossata</taxon>
        <taxon>Ditrysia</taxon>
        <taxon>Noctuoidea</taxon>
        <taxon>Noctuidae</taxon>
        <taxon>Amphipyrinae</taxon>
        <taxon>Spodoptera</taxon>
    </lineage>
</organism>